<evidence type="ECO:0000256" key="8">
    <source>
        <dbReference type="ARBA" id="ARBA00023136"/>
    </source>
</evidence>
<keyword evidence="3" id="KW-1003">Cell membrane</keyword>
<dbReference type="GO" id="GO:0005886">
    <property type="term" value="C:plasma membrane"/>
    <property type="evidence" value="ECO:0007669"/>
    <property type="project" value="UniProtKB-SubCell"/>
</dbReference>
<dbReference type="Gene3D" id="3.40.50.300">
    <property type="entry name" value="P-loop containing nucleotide triphosphate hydrolases"/>
    <property type="match status" value="1"/>
</dbReference>
<evidence type="ECO:0000313" key="13">
    <source>
        <dbReference type="Proteomes" id="UP000280307"/>
    </source>
</evidence>
<dbReference type="InterPro" id="IPR003593">
    <property type="entry name" value="AAA+_ATPase"/>
</dbReference>
<dbReference type="PANTHER" id="PTHR43394:SF1">
    <property type="entry name" value="ATP-BINDING CASSETTE SUB-FAMILY B MEMBER 10, MITOCHONDRIAL"/>
    <property type="match status" value="1"/>
</dbReference>
<dbReference type="EMBL" id="RSAS01000240">
    <property type="protein sequence ID" value="RRR74772.1"/>
    <property type="molecule type" value="Genomic_DNA"/>
</dbReference>
<dbReference type="PROSITE" id="PS50893">
    <property type="entry name" value="ABC_TRANSPORTER_2"/>
    <property type="match status" value="1"/>
</dbReference>
<dbReference type="InterPro" id="IPR039421">
    <property type="entry name" value="Type_1_exporter"/>
</dbReference>
<organism evidence="12 13">
    <name type="scientific">Candidatus Viridilinea halotolerans</name>
    <dbReference type="NCBI Taxonomy" id="2491704"/>
    <lineage>
        <taxon>Bacteria</taxon>
        <taxon>Bacillati</taxon>
        <taxon>Chloroflexota</taxon>
        <taxon>Chloroflexia</taxon>
        <taxon>Chloroflexales</taxon>
        <taxon>Chloroflexineae</taxon>
        <taxon>Oscillochloridaceae</taxon>
        <taxon>Candidatus Viridilinea</taxon>
    </lineage>
</organism>
<comment type="caution">
    <text evidence="12">The sequence shown here is derived from an EMBL/GenBank/DDBJ whole genome shotgun (WGS) entry which is preliminary data.</text>
</comment>
<dbReference type="AlphaFoldDB" id="A0A426U4F3"/>
<accession>A0A426U4F3</accession>
<keyword evidence="5" id="KW-0547">Nucleotide-binding</keyword>
<dbReference type="SUPFAM" id="SSF90123">
    <property type="entry name" value="ABC transporter transmembrane region"/>
    <property type="match status" value="1"/>
</dbReference>
<feature type="transmembrane region" description="Helical" evidence="9">
    <location>
        <begin position="164"/>
        <end position="191"/>
    </location>
</feature>
<feature type="transmembrane region" description="Helical" evidence="9">
    <location>
        <begin position="283"/>
        <end position="301"/>
    </location>
</feature>
<proteinExistence type="predicted"/>
<evidence type="ECO:0000256" key="9">
    <source>
        <dbReference type="SAM" id="Phobius"/>
    </source>
</evidence>
<evidence type="ECO:0000256" key="6">
    <source>
        <dbReference type="ARBA" id="ARBA00022840"/>
    </source>
</evidence>
<feature type="transmembrane region" description="Helical" evidence="9">
    <location>
        <begin position="93"/>
        <end position="116"/>
    </location>
</feature>
<dbReference type="InterPro" id="IPR011527">
    <property type="entry name" value="ABC1_TM_dom"/>
</dbReference>
<sequence>MTRCPPPASRLPPLRLLPRKESPLASEFAVAGAYQYDQRSLGGWIRSHVLRYWHLLLVFYLGFFSAWSCYAGSQVLIGRAADEIINPTAPNGLQIAALLVLAILVGDALSSLIGLISAETLAARFEADARQELYESLLGKSKTFHDRQRTGDIMARATDDASALASMIVPGALLASETVLGIVIPLTFIGFTHYELLLFPSAFVVLYIITARRYLRRLDPVITAQREQYGRMNASLEETISGIEVVKATAREPFEHAKYQHNARLFRDFFVQQGYIEARYLPLLLYGITVGLTFMHAMWLYSQGTLSVGQVIAVMGLVNVLRFPTFISIFAFSVIQAGLASARRILRIIQASTDLDENSGGHRAPLRGAIRFENVSFAYPVAHDEQNPTHLAALGQAQPDAGQVPAATPSAATSSHGTTISVAPPAAILHNITFQITAGQTVAIVGQTGSGKSALTQLVNRTYEATAGRVLLDDVDVRTWSLDALRSQIGKIEQDIFLFSRTLAENIAFGAPNATQEQIEAAARAAQAHDFISAMPDGYATVVGERGVTLSGGQRQRIALARAFLSDPRILILDDSTSAIDSATEDQIQQAIRKAQEGRTVLLITHRLSQIRWADQILVLDAGQLIAAGPHAELIQTCALYRRIFARYEQEAVQEVGDSH</sequence>
<evidence type="ECO:0000256" key="5">
    <source>
        <dbReference type="ARBA" id="ARBA00022741"/>
    </source>
</evidence>
<dbReference type="SUPFAM" id="SSF52540">
    <property type="entry name" value="P-loop containing nucleoside triphosphate hydrolases"/>
    <property type="match status" value="1"/>
</dbReference>
<evidence type="ECO:0000259" key="10">
    <source>
        <dbReference type="PROSITE" id="PS50893"/>
    </source>
</evidence>
<dbReference type="GO" id="GO:0016887">
    <property type="term" value="F:ATP hydrolysis activity"/>
    <property type="evidence" value="ECO:0007669"/>
    <property type="project" value="InterPro"/>
</dbReference>
<evidence type="ECO:0000259" key="11">
    <source>
        <dbReference type="PROSITE" id="PS50929"/>
    </source>
</evidence>
<dbReference type="Pfam" id="PF00005">
    <property type="entry name" value="ABC_tran"/>
    <property type="match status" value="1"/>
</dbReference>
<dbReference type="Gene3D" id="1.20.1560.10">
    <property type="entry name" value="ABC transporter type 1, transmembrane domain"/>
    <property type="match status" value="1"/>
</dbReference>
<dbReference type="Pfam" id="PF00664">
    <property type="entry name" value="ABC_membrane"/>
    <property type="match status" value="1"/>
</dbReference>
<evidence type="ECO:0000256" key="4">
    <source>
        <dbReference type="ARBA" id="ARBA00022692"/>
    </source>
</evidence>
<dbReference type="FunFam" id="3.40.50.300:FF:000221">
    <property type="entry name" value="Multidrug ABC transporter ATP-binding protein"/>
    <property type="match status" value="1"/>
</dbReference>
<dbReference type="PANTHER" id="PTHR43394">
    <property type="entry name" value="ATP-DEPENDENT PERMEASE MDL1, MITOCHONDRIAL"/>
    <property type="match status" value="1"/>
</dbReference>
<reference evidence="12 13" key="1">
    <citation type="submission" date="2018-12" db="EMBL/GenBank/DDBJ databases">
        <title>Genome Sequence of Candidatus Viridilinea halotolerans isolated from saline sulfide-rich spring.</title>
        <authorList>
            <person name="Grouzdev D.S."/>
            <person name="Burganskaya E.I."/>
            <person name="Krutkina M.S."/>
            <person name="Sukhacheva M.V."/>
            <person name="Gorlenko V.M."/>
        </authorList>
    </citation>
    <scope>NUCLEOTIDE SEQUENCE [LARGE SCALE GENOMIC DNA]</scope>
    <source>
        <strain evidence="12">Chok-6</strain>
    </source>
</reference>
<dbReference type="GO" id="GO:0005524">
    <property type="term" value="F:ATP binding"/>
    <property type="evidence" value="ECO:0007669"/>
    <property type="project" value="UniProtKB-KW"/>
</dbReference>
<dbReference type="GO" id="GO:0015421">
    <property type="term" value="F:ABC-type oligopeptide transporter activity"/>
    <property type="evidence" value="ECO:0007669"/>
    <property type="project" value="TreeGrafter"/>
</dbReference>
<keyword evidence="4 9" id="KW-0812">Transmembrane</keyword>
<feature type="transmembrane region" description="Helical" evidence="9">
    <location>
        <begin position="321"/>
        <end position="340"/>
    </location>
</feature>
<keyword evidence="6 12" id="KW-0067">ATP-binding</keyword>
<protein>
    <submittedName>
        <fullName evidence="12">ABC transporter ATP-binding protein</fullName>
    </submittedName>
</protein>
<name>A0A426U4F3_9CHLR</name>
<evidence type="ECO:0000256" key="3">
    <source>
        <dbReference type="ARBA" id="ARBA00022475"/>
    </source>
</evidence>
<evidence type="ECO:0000256" key="7">
    <source>
        <dbReference type="ARBA" id="ARBA00022989"/>
    </source>
</evidence>
<feature type="transmembrane region" description="Helical" evidence="9">
    <location>
        <begin position="197"/>
        <end position="215"/>
    </location>
</feature>
<dbReference type="InterPro" id="IPR027417">
    <property type="entry name" value="P-loop_NTPase"/>
</dbReference>
<dbReference type="PROSITE" id="PS00211">
    <property type="entry name" value="ABC_TRANSPORTER_1"/>
    <property type="match status" value="1"/>
</dbReference>
<evidence type="ECO:0000313" key="12">
    <source>
        <dbReference type="EMBL" id="RRR74772.1"/>
    </source>
</evidence>
<comment type="subcellular location">
    <subcellularLocation>
        <location evidence="1">Cell membrane</location>
        <topology evidence="1">Multi-pass membrane protein</topology>
    </subcellularLocation>
</comment>
<feature type="transmembrane region" description="Helical" evidence="9">
    <location>
        <begin position="52"/>
        <end position="73"/>
    </location>
</feature>
<dbReference type="Proteomes" id="UP000280307">
    <property type="component" value="Unassembled WGS sequence"/>
</dbReference>
<keyword evidence="7 9" id="KW-1133">Transmembrane helix</keyword>
<gene>
    <name evidence="12" type="ORF">EI684_06285</name>
</gene>
<feature type="domain" description="ABC transporter" evidence="10">
    <location>
        <begin position="370"/>
        <end position="647"/>
    </location>
</feature>
<dbReference type="SMART" id="SM00382">
    <property type="entry name" value="AAA"/>
    <property type="match status" value="1"/>
</dbReference>
<dbReference type="InterPro" id="IPR036640">
    <property type="entry name" value="ABC1_TM_sf"/>
</dbReference>
<dbReference type="InterPro" id="IPR003439">
    <property type="entry name" value="ABC_transporter-like_ATP-bd"/>
</dbReference>
<dbReference type="InterPro" id="IPR017871">
    <property type="entry name" value="ABC_transporter-like_CS"/>
</dbReference>
<dbReference type="PROSITE" id="PS50929">
    <property type="entry name" value="ABC_TM1F"/>
    <property type="match status" value="1"/>
</dbReference>
<keyword evidence="2" id="KW-0813">Transport</keyword>
<keyword evidence="8 9" id="KW-0472">Membrane</keyword>
<evidence type="ECO:0000256" key="1">
    <source>
        <dbReference type="ARBA" id="ARBA00004651"/>
    </source>
</evidence>
<evidence type="ECO:0000256" key="2">
    <source>
        <dbReference type="ARBA" id="ARBA00022448"/>
    </source>
</evidence>
<feature type="domain" description="ABC transmembrane type-1" evidence="11">
    <location>
        <begin position="75"/>
        <end position="337"/>
    </location>
</feature>